<organism evidence="7 8">
    <name type="scientific">Pelomonas parva</name>
    <dbReference type="NCBI Taxonomy" id="3299032"/>
    <lineage>
        <taxon>Bacteria</taxon>
        <taxon>Pseudomonadati</taxon>
        <taxon>Pseudomonadota</taxon>
        <taxon>Betaproteobacteria</taxon>
        <taxon>Burkholderiales</taxon>
        <taxon>Sphaerotilaceae</taxon>
        <taxon>Roseateles</taxon>
    </lineage>
</organism>
<protein>
    <submittedName>
        <fullName evidence="7">H-NS family nucleoid-associated regulatory protein</fullName>
    </submittedName>
</protein>
<feature type="compositionally biased region" description="Low complexity" evidence="5">
    <location>
        <begin position="169"/>
        <end position="180"/>
    </location>
</feature>
<evidence type="ECO:0000256" key="3">
    <source>
        <dbReference type="ARBA" id="ARBA00022490"/>
    </source>
</evidence>
<feature type="region of interest" description="Disordered" evidence="5">
    <location>
        <begin position="162"/>
        <end position="189"/>
    </location>
</feature>
<keyword evidence="8" id="KW-1185">Reference proteome</keyword>
<dbReference type="Gene3D" id="4.10.430.10">
    <property type="entry name" value="Histone-like protein H-NS, C-terminal domain"/>
    <property type="match status" value="1"/>
</dbReference>
<dbReference type="SMART" id="SM00528">
    <property type="entry name" value="HNS"/>
    <property type="match status" value="1"/>
</dbReference>
<keyword evidence="4" id="KW-0238">DNA-binding</keyword>
<dbReference type="Proteomes" id="UP001606210">
    <property type="component" value="Unassembled WGS sequence"/>
</dbReference>
<dbReference type="EMBL" id="JBIGHV010000009">
    <property type="protein sequence ID" value="MFG6432723.1"/>
    <property type="molecule type" value="Genomic_DNA"/>
</dbReference>
<name>A0ABW7F7Y9_9BURK</name>
<dbReference type="InterPro" id="IPR037150">
    <property type="entry name" value="H-NS_C_dom_sf"/>
</dbReference>
<reference evidence="7 8" key="1">
    <citation type="submission" date="2024-08" db="EMBL/GenBank/DDBJ databases">
        <authorList>
            <person name="Lu H."/>
        </authorList>
    </citation>
    <scope>NUCLEOTIDE SEQUENCE [LARGE SCALE GENOMIC DNA]</scope>
    <source>
        <strain evidence="7 8">LYH14W</strain>
    </source>
</reference>
<dbReference type="InterPro" id="IPR027444">
    <property type="entry name" value="H-NS_C_dom"/>
</dbReference>
<evidence type="ECO:0000313" key="8">
    <source>
        <dbReference type="Proteomes" id="UP001606210"/>
    </source>
</evidence>
<dbReference type="PANTHER" id="PTHR38097">
    <property type="match status" value="1"/>
</dbReference>
<proteinExistence type="inferred from homology"/>
<comment type="subcellular location">
    <subcellularLocation>
        <location evidence="1">Cytoplasm</location>
        <location evidence="1">Nucleoid</location>
    </subcellularLocation>
</comment>
<evidence type="ECO:0000256" key="1">
    <source>
        <dbReference type="ARBA" id="ARBA00004453"/>
    </source>
</evidence>
<keyword evidence="3" id="KW-0963">Cytoplasm</keyword>
<comment type="caution">
    <text evidence="7">The sequence shown here is derived from an EMBL/GenBank/DDBJ whole genome shotgun (WGS) entry which is preliminary data.</text>
</comment>
<dbReference type="RefSeq" id="WP_394482811.1">
    <property type="nucleotide sequence ID" value="NZ_JBIGHV010000009.1"/>
</dbReference>
<accession>A0ABW7F7Y9</accession>
<feature type="region of interest" description="Disordered" evidence="5">
    <location>
        <begin position="49"/>
        <end position="89"/>
    </location>
</feature>
<dbReference type="PANTHER" id="PTHR38097:SF2">
    <property type="entry name" value="DNA-BINDING PROTEIN STPA"/>
    <property type="match status" value="1"/>
</dbReference>
<dbReference type="Pfam" id="PF00816">
    <property type="entry name" value="Histone_HNS"/>
    <property type="match status" value="1"/>
</dbReference>
<sequence length="189" mass="19475">MASSLVKLKQQIEKLQKQADAVQATVVGRIRREIDQHGLTVEQLFGSSSAASAGGGRKVQSKKSGAVGAGKPDKYADDQGNGWHGVGKRPQWLKDALEGGRSLDDFLVGANRTAPAARRAAAWKKMAPKTNGKAVVAKKTANTAKAAKPAGKAPVAKNAKAISVKKAARATPAKKTGAKAVEAANSSTA</sequence>
<evidence type="ECO:0000259" key="6">
    <source>
        <dbReference type="SMART" id="SM00528"/>
    </source>
</evidence>
<gene>
    <name evidence="7" type="ORF">ACG00Y_22600</name>
</gene>
<feature type="domain" description="DNA-binding protein H-NS-like C-terminal" evidence="6">
    <location>
        <begin position="61"/>
        <end position="108"/>
    </location>
</feature>
<evidence type="ECO:0000256" key="4">
    <source>
        <dbReference type="ARBA" id="ARBA00023125"/>
    </source>
</evidence>
<evidence type="ECO:0000256" key="5">
    <source>
        <dbReference type="SAM" id="MobiDB-lite"/>
    </source>
</evidence>
<evidence type="ECO:0000256" key="2">
    <source>
        <dbReference type="ARBA" id="ARBA00010610"/>
    </source>
</evidence>
<evidence type="ECO:0000313" key="7">
    <source>
        <dbReference type="EMBL" id="MFG6432723.1"/>
    </source>
</evidence>
<comment type="similarity">
    <text evidence="2">Belongs to the histone-like protein H-NS family.</text>
</comment>
<dbReference type="SUPFAM" id="SSF81273">
    <property type="entry name" value="H-NS histone-like proteins"/>
    <property type="match status" value="1"/>
</dbReference>